<accession>A0A5C8D734</accession>
<dbReference type="Proteomes" id="UP000324638">
    <property type="component" value="Unassembled WGS sequence"/>
</dbReference>
<protein>
    <submittedName>
        <fullName evidence="3">Uncharacterized protein</fullName>
    </submittedName>
</protein>
<evidence type="ECO:0000256" key="1">
    <source>
        <dbReference type="SAM" id="Coils"/>
    </source>
</evidence>
<name>A0A5C8D734_9SPIR</name>
<keyword evidence="2" id="KW-1133">Transmembrane helix</keyword>
<dbReference type="Pfam" id="PF19610">
    <property type="entry name" value="DUF6115"/>
    <property type="match status" value="1"/>
</dbReference>
<keyword evidence="1" id="KW-0175">Coiled coil</keyword>
<evidence type="ECO:0000313" key="3">
    <source>
        <dbReference type="EMBL" id="TXJ19942.1"/>
    </source>
</evidence>
<evidence type="ECO:0000256" key="2">
    <source>
        <dbReference type="SAM" id="Phobius"/>
    </source>
</evidence>
<dbReference type="RefSeq" id="WP_147738241.1">
    <property type="nucleotide sequence ID" value="NZ_SAXU01000001.1"/>
</dbReference>
<comment type="caution">
    <text evidence="3">The sequence shown here is derived from an EMBL/GenBank/DDBJ whole genome shotgun (WGS) entry which is preliminary data.</text>
</comment>
<keyword evidence="2" id="KW-0472">Membrane</keyword>
<evidence type="ECO:0000313" key="4">
    <source>
        <dbReference type="Proteomes" id="UP000324638"/>
    </source>
</evidence>
<dbReference type="EMBL" id="SAXU01000001">
    <property type="protein sequence ID" value="TXJ19942.1"/>
    <property type="molecule type" value="Genomic_DNA"/>
</dbReference>
<keyword evidence="2" id="KW-0812">Transmembrane</keyword>
<reference evidence="3 4" key="1">
    <citation type="journal article" date="1992" name="Lakartidningen">
        <title>[Penicillin V and not amoxicillin is the first choice preparation in acute otitis].</title>
        <authorList>
            <person name="Kamme C."/>
            <person name="Lundgren K."/>
            <person name="Prellner K."/>
        </authorList>
    </citation>
    <scope>NUCLEOTIDE SEQUENCE [LARGE SCALE GENOMIC DNA]</scope>
    <source>
        <strain evidence="3 4">513A</strain>
    </source>
</reference>
<organism evidence="3 4">
    <name type="scientific">Brachyspira aalborgi</name>
    <dbReference type="NCBI Taxonomy" id="29522"/>
    <lineage>
        <taxon>Bacteria</taxon>
        <taxon>Pseudomonadati</taxon>
        <taxon>Spirochaetota</taxon>
        <taxon>Spirochaetia</taxon>
        <taxon>Brachyspirales</taxon>
        <taxon>Brachyspiraceae</taxon>
        <taxon>Brachyspira</taxon>
    </lineage>
</organism>
<feature type="coiled-coil region" evidence="1">
    <location>
        <begin position="153"/>
        <end position="180"/>
    </location>
</feature>
<sequence>MQILISVIINIIILAVALPLFYIYIVSRARERLERETTSKAREEIEALVKEFNNIALSRISILEDAINRADELLKKMNIDNQDNNNEVKSKNHTNNLNIKIEDIENKIGNKENEIQIIENKNETKKENIKEFTSGLNKDFREELKNKLDIAFKKNIYNKIDKTENKNDNIENQKTINENIIKLYKEGFSKEEISKKLNLSITEIDIVIDMENIKK</sequence>
<gene>
    <name evidence="3" type="ORF">EPJ79_01920</name>
</gene>
<dbReference type="InterPro" id="IPR046118">
    <property type="entry name" value="DUF6115"/>
</dbReference>
<dbReference type="AlphaFoldDB" id="A0A5C8D734"/>
<proteinExistence type="predicted"/>
<feature type="coiled-coil region" evidence="1">
    <location>
        <begin position="26"/>
        <end position="128"/>
    </location>
</feature>
<feature type="transmembrane region" description="Helical" evidence="2">
    <location>
        <begin position="6"/>
        <end position="25"/>
    </location>
</feature>